<keyword evidence="1" id="KW-1185">Reference proteome</keyword>
<proteinExistence type="predicted"/>
<dbReference type="WBParaSite" id="snap_masked-unitig_26127-processed-gene-0.0-mRNA-1">
    <property type="protein sequence ID" value="snap_masked-unitig_26127-processed-gene-0.0-mRNA-1"/>
    <property type="gene ID" value="snap_masked-unitig_26127-processed-gene-0.0"/>
</dbReference>
<reference evidence="2" key="1">
    <citation type="submission" date="2016-11" db="UniProtKB">
        <authorList>
            <consortium name="WormBaseParasite"/>
        </authorList>
    </citation>
    <scope>IDENTIFICATION</scope>
</reference>
<dbReference type="Proteomes" id="UP000095280">
    <property type="component" value="Unplaced"/>
</dbReference>
<evidence type="ECO:0000313" key="1">
    <source>
        <dbReference type="Proteomes" id="UP000095280"/>
    </source>
</evidence>
<sequence>MRAATSRCCSGPHGVAFVRTAISSRRELDEHKGLNGDDDFDPYWTPPGRLDSLLVPALLWNPRQLTAQRLSLVDLRTTS</sequence>
<evidence type="ECO:0000313" key="2">
    <source>
        <dbReference type="WBParaSite" id="snap_masked-unitig_26127-processed-gene-0.0-mRNA-1"/>
    </source>
</evidence>
<protein>
    <submittedName>
        <fullName evidence="2">Secreted protein</fullName>
    </submittedName>
</protein>
<name>A0A1I8JPB0_9PLAT</name>
<accession>A0A1I8JPB0</accession>
<organism evidence="1 2">
    <name type="scientific">Macrostomum lignano</name>
    <dbReference type="NCBI Taxonomy" id="282301"/>
    <lineage>
        <taxon>Eukaryota</taxon>
        <taxon>Metazoa</taxon>
        <taxon>Spiralia</taxon>
        <taxon>Lophotrochozoa</taxon>
        <taxon>Platyhelminthes</taxon>
        <taxon>Rhabditophora</taxon>
        <taxon>Macrostomorpha</taxon>
        <taxon>Macrostomida</taxon>
        <taxon>Macrostomidae</taxon>
        <taxon>Macrostomum</taxon>
    </lineage>
</organism>
<dbReference type="AlphaFoldDB" id="A0A1I8JPB0"/>